<feature type="compositionally biased region" description="Polar residues" evidence="1">
    <location>
        <begin position="200"/>
        <end position="215"/>
    </location>
</feature>
<feature type="domain" description="BHLH" evidence="2">
    <location>
        <begin position="214"/>
        <end position="274"/>
    </location>
</feature>
<dbReference type="SMART" id="SM00353">
    <property type="entry name" value="HLH"/>
    <property type="match status" value="1"/>
</dbReference>
<dbReference type="InterPro" id="IPR052099">
    <property type="entry name" value="Regulatory_TF_Diverse"/>
</dbReference>
<feature type="compositionally biased region" description="Low complexity" evidence="1">
    <location>
        <begin position="169"/>
        <end position="182"/>
    </location>
</feature>
<dbReference type="Proteomes" id="UP001056012">
    <property type="component" value="Chromosome 6"/>
</dbReference>
<feature type="compositionally biased region" description="Low complexity" evidence="1">
    <location>
        <begin position="89"/>
        <end position="101"/>
    </location>
</feature>
<dbReference type="PANTHER" id="PTHR47336">
    <property type="entry name" value="TRANSCRIPTION FACTOR HMS1-RELATED"/>
    <property type="match status" value="1"/>
</dbReference>
<feature type="region of interest" description="Disordered" evidence="1">
    <location>
        <begin position="289"/>
        <end position="313"/>
    </location>
</feature>
<dbReference type="AlphaFoldDB" id="A0A9Q8ZES5"/>
<feature type="compositionally biased region" description="Polar residues" evidence="1">
    <location>
        <begin position="1"/>
        <end position="14"/>
    </location>
</feature>
<sequence>MNDPNNTKASNTRDSPLPEAMPSSNYFDNPYLNDVFNPGPDYTLNTFFDSDTFFDQPTTSVESASNMSSKSQARMPSKLPGSGMPSTVNQQPFPNTFNQPQYTQYAQYRDDFSIRPTPPRAGEHGSFSPVTTATTTTTATSQSSSRCGDAPHQAVSPSLSPHMLKRESPSSPASASESSTPKRPTRKRGRPKMDRKATDGQPTVTSPTSKSQSSRRQPHNQVERKYREGLNSELERLRKAVPILRQSDGAGAIGQPKPSKATILSSAIEYIQTIEKERDALKQEVEQLRRNQTGMMRGTDRRNQSLDEYLMDS</sequence>
<dbReference type="VEuPathDB" id="FungiDB:yc1106_08184"/>
<dbReference type="PANTHER" id="PTHR47336:SF2">
    <property type="entry name" value="TRANSCRIPTION FACTOR HMS1-RELATED"/>
    <property type="match status" value="1"/>
</dbReference>
<dbReference type="Pfam" id="PF00010">
    <property type="entry name" value="HLH"/>
    <property type="match status" value="1"/>
</dbReference>
<protein>
    <recommendedName>
        <fullName evidence="2">BHLH domain-containing protein</fullName>
    </recommendedName>
</protein>
<dbReference type="CDD" id="cd11395">
    <property type="entry name" value="bHLHzip_SREBP_like"/>
    <property type="match status" value="1"/>
</dbReference>
<organism evidence="3 4">
    <name type="scientific">Curvularia clavata</name>
    <dbReference type="NCBI Taxonomy" id="95742"/>
    <lineage>
        <taxon>Eukaryota</taxon>
        <taxon>Fungi</taxon>
        <taxon>Dikarya</taxon>
        <taxon>Ascomycota</taxon>
        <taxon>Pezizomycotina</taxon>
        <taxon>Dothideomycetes</taxon>
        <taxon>Pleosporomycetidae</taxon>
        <taxon>Pleosporales</taxon>
        <taxon>Pleosporineae</taxon>
        <taxon>Pleosporaceae</taxon>
        <taxon>Curvularia</taxon>
    </lineage>
</organism>
<evidence type="ECO:0000313" key="4">
    <source>
        <dbReference type="Proteomes" id="UP001056012"/>
    </source>
</evidence>
<dbReference type="SUPFAM" id="SSF47459">
    <property type="entry name" value="HLH, helix-loop-helix DNA-binding domain"/>
    <property type="match status" value="1"/>
</dbReference>
<keyword evidence="4" id="KW-1185">Reference proteome</keyword>
<feature type="region of interest" description="Disordered" evidence="1">
    <location>
        <begin position="48"/>
        <end position="231"/>
    </location>
</feature>
<feature type="compositionally biased region" description="Basic and acidic residues" evidence="1">
    <location>
        <begin position="221"/>
        <end position="231"/>
    </location>
</feature>
<dbReference type="OrthoDB" id="2133190at2759"/>
<evidence type="ECO:0000259" key="2">
    <source>
        <dbReference type="PROSITE" id="PS50888"/>
    </source>
</evidence>
<evidence type="ECO:0000313" key="3">
    <source>
        <dbReference type="EMBL" id="USP80910.1"/>
    </source>
</evidence>
<accession>A0A9Q8ZES5</accession>
<feature type="compositionally biased region" description="Polar residues" evidence="1">
    <location>
        <begin position="48"/>
        <end position="74"/>
    </location>
</feature>
<dbReference type="InterPro" id="IPR036638">
    <property type="entry name" value="HLH_DNA-bd_sf"/>
</dbReference>
<dbReference type="PROSITE" id="PS50888">
    <property type="entry name" value="BHLH"/>
    <property type="match status" value="1"/>
</dbReference>
<proteinExistence type="predicted"/>
<dbReference type="GO" id="GO:0046983">
    <property type="term" value="F:protein dimerization activity"/>
    <property type="evidence" value="ECO:0007669"/>
    <property type="project" value="InterPro"/>
</dbReference>
<feature type="region of interest" description="Disordered" evidence="1">
    <location>
        <begin position="1"/>
        <end position="33"/>
    </location>
</feature>
<dbReference type="Gene3D" id="4.10.280.10">
    <property type="entry name" value="Helix-loop-helix DNA-binding domain"/>
    <property type="match status" value="1"/>
</dbReference>
<dbReference type="InterPro" id="IPR011598">
    <property type="entry name" value="bHLH_dom"/>
</dbReference>
<evidence type="ECO:0000256" key="1">
    <source>
        <dbReference type="SAM" id="MobiDB-lite"/>
    </source>
</evidence>
<name>A0A9Q8ZES5_CURCL</name>
<dbReference type="EMBL" id="CP089279">
    <property type="protein sequence ID" value="USP80910.1"/>
    <property type="molecule type" value="Genomic_DNA"/>
</dbReference>
<gene>
    <name evidence="3" type="ORF">yc1106_08184</name>
</gene>
<feature type="compositionally biased region" description="Low complexity" evidence="1">
    <location>
        <begin position="131"/>
        <end position="140"/>
    </location>
</feature>
<reference evidence="3" key="1">
    <citation type="submission" date="2021-12" db="EMBL/GenBank/DDBJ databases">
        <title>Curvularia clavata genome.</title>
        <authorList>
            <person name="Cao Y."/>
        </authorList>
    </citation>
    <scope>NUCLEOTIDE SEQUENCE</scope>
    <source>
        <strain evidence="3">Yc1106</strain>
    </source>
</reference>